<evidence type="ECO:0000256" key="1">
    <source>
        <dbReference type="ARBA" id="ARBA00022801"/>
    </source>
</evidence>
<dbReference type="Gene3D" id="3.40.50.1110">
    <property type="entry name" value="SGNH hydrolase"/>
    <property type="match status" value="1"/>
</dbReference>
<dbReference type="GO" id="GO:0005975">
    <property type="term" value="P:carbohydrate metabolic process"/>
    <property type="evidence" value="ECO:0007669"/>
    <property type="project" value="TreeGrafter"/>
</dbReference>
<evidence type="ECO:0000259" key="3">
    <source>
        <dbReference type="Pfam" id="PF03629"/>
    </source>
</evidence>
<keyword evidence="2" id="KW-0732">Signal</keyword>
<dbReference type="HOGENOM" id="CLU_015150_4_0_10"/>
<feature type="domain" description="Sialate O-acetylesterase" evidence="3">
    <location>
        <begin position="288"/>
        <end position="386"/>
    </location>
</feature>
<proteinExistence type="predicted"/>
<sequence>MKHRMILLWAYLALFGTLHAQEPASGAPLLAPVFADHMVLQRGKPLQIYGRAGTGETVRVVFLGKTKETRATQEGTWKVEFTAQKAGGPHVLTVSGKTGEVVLNDVMIGDVWLCSGQSNMDFPLKAAQTGPEELRKGSFNANIRLLKYGPAVPWGDVAWDSTALATVNRFGFFQGEWKTADAASVGAFSAVGYYFGQKIAAETNVPVGLIQVAVGGSPTESWIDRQLLAQDGRFTGLLSNWPHSQQVMPWPRERAERNTGSKHFEAQQHPFKPGYSFAAGIAPLTSFPIAGVIWYQGESNVHDIPLHEALFETLVKSWRQHWGHVLPFYYAQLSGIERPNWPEFRDSQRQMLARIPHAGMAVSYDVGDSLDVHPVRKQEVGERLALLALQGHYHKRIVASGPVVQKATLRDGAIWLDFQSAQKLTTASNAALTGFELMTRSGKRLPAQAVIEGGRVRIAVPTGELVERVLYAYQPFTRANLQNEAGLPASTFSILVNYFFK</sequence>
<reference evidence="4 5" key="1">
    <citation type="journal article" date="2009" name="Stand. Genomic Sci.">
        <title>Complete genome sequence of Dyadobacter fermentans type strain (NS114).</title>
        <authorList>
            <person name="Lang E."/>
            <person name="Lapidus A."/>
            <person name="Chertkov O."/>
            <person name="Brettin T."/>
            <person name="Detter J.C."/>
            <person name="Han C."/>
            <person name="Copeland A."/>
            <person name="Glavina Del Rio T."/>
            <person name="Nolan M."/>
            <person name="Chen F."/>
            <person name="Lucas S."/>
            <person name="Tice H."/>
            <person name="Cheng J.F."/>
            <person name="Land M."/>
            <person name="Hauser L."/>
            <person name="Chang Y.J."/>
            <person name="Jeffries C.D."/>
            <person name="Kopitz M."/>
            <person name="Bruce D."/>
            <person name="Goodwin L."/>
            <person name="Pitluck S."/>
            <person name="Ovchinnikova G."/>
            <person name="Pati A."/>
            <person name="Ivanova N."/>
            <person name="Mavrommatis K."/>
            <person name="Chen A."/>
            <person name="Palaniappan K."/>
            <person name="Chain P."/>
            <person name="Bristow J."/>
            <person name="Eisen J.A."/>
            <person name="Markowitz V."/>
            <person name="Hugenholtz P."/>
            <person name="Goker M."/>
            <person name="Rohde M."/>
            <person name="Kyrpides N.C."/>
            <person name="Klenk H.P."/>
        </authorList>
    </citation>
    <scope>NUCLEOTIDE SEQUENCE [LARGE SCALE GENOMIC DNA]</scope>
    <source>
        <strain evidence="5">ATCC 700827 / DSM 18053 / CIP 107007 / KCTC 52180 / NS114</strain>
    </source>
</reference>
<dbReference type="InterPro" id="IPR005181">
    <property type="entry name" value="SASA"/>
</dbReference>
<dbReference type="SUPFAM" id="SSF52266">
    <property type="entry name" value="SGNH hydrolase"/>
    <property type="match status" value="1"/>
</dbReference>
<dbReference type="Proteomes" id="UP000002011">
    <property type="component" value="Chromosome"/>
</dbReference>
<dbReference type="STRING" id="471854.Dfer_3021"/>
<dbReference type="OrthoDB" id="9816001at2"/>
<dbReference type="PANTHER" id="PTHR22901">
    <property type="entry name" value="SIALATE O-ACETYLESTERASE"/>
    <property type="match status" value="1"/>
</dbReference>
<protein>
    <recommendedName>
        <fullName evidence="3">Sialate O-acetylesterase domain-containing protein</fullName>
    </recommendedName>
</protein>
<dbReference type="Pfam" id="PF03629">
    <property type="entry name" value="SASA"/>
    <property type="match status" value="2"/>
</dbReference>
<dbReference type="RefSeq" id="WP_015812485.1">
    <property type="nucleotide sequence ID" value="NC_013037.1"/>
</dbReference>
<dbReference type="eggNOG" id="COG2755">
    <property type="taxonomic scope" value="Bacteria"/>
</dbReference>
<dbReference type="KEGG" id="dfe:Dfer_3021"/>
<name>C6W5L8_DYAFD</name>
<evidence type="ECO:0000313" key="4">
    <source>
        <dbReference type="EMBL" id="ACT94236.1"/>
    </source>
</evidence>
<gene>
    <name evidence="4" type="ordered locus">Dfer_3021</name>
</gene>
<organism evidence="4 5">
    <name type="scientific">Dyadobacter fermentans (strain ATCC 700827 / DSM 18053 / CIP 107007 / KCTC 52180 / NS114)</name>
    <dbReference type="NCBI Taxonomy" id="471854"/>
    <lineage>
        <taxon>Bacteria</taxon>
        <taxon>Pseudomonadati</taxon>
        <taxon>Bacteroidota</taxon>
        <taxon>Cytophagia</taxon>
        <taxon>Cytophagales</taxon>
        <taxon>Spirosomataceae</taxon>
        <taxon>Dyadobacter</taxon>
    </lineage>
</organism>
<dbReference type="EMBL" id="CP001619">
    <property type="protein sequence ID" value="ACT94236.1"/>
    <property type="molecule type" value="Genomic_DNA"/>
</dbReference>
<dbReference type="GO" id="GO:0001681">
    <property type="term" value="F:sialate O-acetylesterase activity"/>
    <property type="evidence" value="ECO:0007669"/>
    <property type="project" value="InterPro"/>
</dbReference>
<evidence type="ECO:0000256" key="2">
    <source>
        <dbReference type="SAM" id="SignalP"/>
    </source>
</evidence>
<keyword evidence="1" id="KW-0378">Hydrolase</keyword>
<feature type="domain" description="Sialate O-acetylesterase" evidence="3">
    <location>
        <begin position="110"/>
        <end position="224"/>
    </location>
</feature>
<dbReference type="InterPro" id="IPR036514">
    <property type="entry name" value="SGNH_hydro_sf"/>
</dbReference>
<feature type="signal peptide" evidence="2">
    <location>
        <begin position="1"/>
        <end position="20"/>
    </location>
</feature>
<dbReference type="PANTHER" id="PTHR22901:SF0">
    <property type="entry name" value="SIALATE O-ACETYLESTERASE"/>
    <property type="match status" value="1"/>
</dbReference>
<dbReference type="InterPro" id="IPR039329">
    <property type="entry name" value="SIAE"/>
</dbReference>
<feature type="chain" id="PRO_5002972502" description="Sialate O-acetylesterase domain-containing protein" evidence="2">
    <location>
        <begin position="21"/>
        <end position="501"/>
    </location>
</feature>
<accession>C6W5L8</accession>
<evidence type="ECO:0000313" key="5">
    <source>
        <dbReference type="Proteomes" id="UP000002011"/>
    </source>
</evidence>
<keyword evidence="5" id="KW-1185">Reference proteome</keyword>
<dbReference type="AlphaFoldDB" id="C6W5L8"/>